<proteinExistence type="predicted"/>
<organism evidence="2">
    <name type="scientific">freshwater metagenome</name>
    <dbReference type="NCBI Taxonomy" id="449393"/>
    <lineage>
        <taxon>unclassified sequences</taxon>
        <taxon>metagenomes</taxon>
        <taxon>ecological metagenomes</taxon>
    </lineage>
</organism>
<evidence type="ECO:0000256" key="1">
    <source>
        <dbReference type="SAM" id="MobiDB-lite"/>
    </source>
</evidence>
<accession>A0A6J6MKL9</accession>
<protein>
    <submittedName>
        <fullName evidence="2">Unannotated protein</fullName>
    </submittedName>
</protein>
<feature type="region of interest" description="Disordered" evidence="1">
    <location>
        <begin position="1"/>
        <end position="61"/>
    </location>
</feature>
<dbReference type="EMBL" id="CAEZWZ010000101">
    <property type="protein sequence ID" value="CAB4674751.1"/>
    <property type="molecule type" value="Genomic_DNA"/>
</dbReference>
<gene>
    <name evidence="2" type="ORF">UFOPK2329_00686</name>
</gene>
<feature type="compositionally biased region" description="Polar residues" evidence="1">
    <location>
        <begin position="13"/>
        <end position="31"/>
    </location>
</feature>
<evidence type="ECO:0000313" key="2">
    <source>
        <dbReference type="EMBL" id="CAB4674751.1"/>
    </source>
</evidence>
<dbReference type="AlphaFoldDB" id="A0A6J6MKL9"/>
<reference evidence="2" key="1">
    <citation type="submission" date="2020-05" db="EMBL/GenBank/DDBJ databases">
        <authorList>
            <person name="Chiriac C."/>
            <person name="Salcher M."/>
            <person name="Ghai R."/>
            <person name="Kavagutti S V."/>
        </authorList>
    </citation>
    <scope>NUCLEOTIDE SEQUENCE</scope>
</reference>
<name>A0A6J6MKL9_9ZZZZ</name>
<sequence>MSEDFPALGKPTSAISATDFNSNCKIRSSPGSPRRAKPGARRLEEESAKFPSPPKPPWAATNVVPVPMRSAICTPA</sequence>